<dbReference type="SUPFAM" id="SSF52777">
    <property type="entry name" value="CoA-dependent acyltransferases"/>
    <property type="match status" value="4"/>
</dbReference>
<feature type="domain" description="Carrier" evidence="5">
    <location>
        <begin position="1604"/>
        <end position="1678"/>
    </location>
</feature>
<evidence type="ECO:0000313" key="7">
    <source>
        <dbReference type="Proteomes" id="UP001501710"/>
    </source>
</evidence>
<dbReference type="InterPro" id="IPR036736">
    <property type="entry name" value="ACP-like_sf"/>
</dbReference>
<dbReference type="InterPro" id="IPR001031">
    <property type="entry name" value="Thioesterase"/>
</dbReference>
<sequence>MDVLTAWNETARDLPATTLPALIEARAARTPDRVAVTDDAAEVTYAELDARANRLAHRLIEQGAGPGRVVAVAVPRSVELMVGLLAVLKAGAAYLPIDTGYPAERIAYMLGDADPVLLLISPAVQDGLSTSVPCVSLAPDAGSAEGSDPDDRFAETLTDETRTRALTPQDAAYVIYTSGSTGRPKGVIVPHAGIVNRLLWMQHEYGLEADDRVLQKTPAGFDVSVWEFFWPLIAGATLVMARPDGHRDPAYLAEIIQTRRITTIHFVPSMLQAFVDEPDAASCTGLRRVICSGEALPARLCARFREILDVGLHNLYGPTEASVDVTYWKCDHEPGQTSIPIGGPVWNTRLHVLDADLRPVPVGTEGELYLAGAQLARGYLNRPSLTAERFVADPFGPPGSRMYRTGDLVRWRADGVLDYIGRVDFQVKIRGQRIELGEIEAVLGGHPAVAQALVDAREDHRGERRLVGYLVAGADAVPDPAELREHLAESLPDHMIPAAFVVLDVFPLTPNGKVDRKALPEPRLRVGGGRAPGTPEEERLCGLVADVLGLQDVGADDDFFELGGHSLLAARLAGRVRRAFGAEIGVQSVFENPTVAGLVRVIDVAAPARPALARRDRPESVPLSPAQWQMWFLNRMATPGERERERDGAGAGEGASAVYNIPLALRLSGGLDIDALRHALGDVIGRHEALRTVYPETDGMPHQVVMASADPPLQVVETSAARLAAELAAGAGRGFDLAAAPPIRCTLFVLAPDDHVLLIVVHHIAMDGWSFGPLARDLSRAYAARSEGRVPELAPLPVQYADYALWQRELQGDVSDPSSLVGGQLAYWWAALGGLPDQLELPTDRPRPARPSQCGSTVPIDVDPAAHARMLGLAQSTGTSLFMVVQAGFATLLTRLGAGTDIPLGSPVAGRDDDALDDLVGCFINTLVLRTDTSGDPTFAEVLARVRAADLAAYGHADLPFDRVVEALNPVRSLALHPLFQVMLVLQNTPRGQFEFPGLAVGREYVHTGTARLDLVVDLTEQPGGGLHGTLEYSTDLYDRATAHRLAGWLVRLLDALAADPDQPISRPELLDPAERDLIVTTWNDTAVDAPMLPVHRQIEARAAREPGHPAVIFRGEELDYARLDARADRLARRLAQRGVGPDTFVAVCAPRSERLVVALLAVLKAGGAYLPIDPDYPADRVAYMLDDASPVLALVTGATAALLHQDGVPLLDLDDLDGVADESEDEGESTDRVAPPVPVSLDAAAYVIYTSGSTGRPKGVVISHRALANFLGAMAERFPLGPADRWLAVTTIAFDISNLELWLPLVSGAGIVLADRDTVQDPAELSALVKREGVGIMQATPSLWQAQLGADPGAFSGLRMLVGGEALPPALAEAMCERAAEVTNVYGPTETTIWSTAARVVPDEGAPSIGRPIWNTRVYVLDAALRPVPTGVAGELYIAGDGLARGYLNRPALTAERFVADPLGPPGARMYRTGDLARWRADGTLDYIGRVDHQVKIRGFRIELGEVESALAADPRVAQAVVVVREDRPGDRRLVGYVVPAAGAAPDPADLRAFVGETLPAYMVPWTIVVLDALPLTPNGKLDRKALPAPEPPAEAPAKARRAPSSPSEELLCSLFATVLRRDAVGPDDGFFDLGGDSIGSIRLVGIARKAALPLKARDVFEHQTAARLARVLDGRSGRDPVRERAKDEPLVDLTVTQRAEISARWPDATEILPLSPLAEGLLFHAMYDAGARDVYTVQVAVEFRGPLDPARLRAAARRLPDRHPNLRAGFWHGDLERPVQVIPALAEPPWDETDLTGLPAPDRDAELGRLLDDERSRRFDLTAPPLMRWRLVKLDAELHQVVLTCHHTIIDGWSLPILVRDWLTFYQDGESAAGRLGPVRPYRDYLAFLAAQDRAAGEAAWRDTLAGLDEPTLLFNADNPDKEGGSPDYLTVELPEETTGLLTTVLREHGLTLNTAVQGMWALLLSRLTGRDDVVFGTTVSARPPELPGAESMVGFFLNTLPLRVRTDPALPLTDLLARVQERQSRLMESGHLGLADVQRIAGLGPLFDTVTVVENFPDAPGSPVPGLTATILDGQDLPHYPLGLAVVPGERLVLRVAYRTGLVDRGMAERVGRWMLRLFTETATDPGRPVGRLCLLDESERRWVTGGCYDTAVEVPELPLPAQIERQVGRTPTATAVICADDTLDYRELNARANRLAHHLIDLGAGPERLVALAVPRSTDMIVAWLAALKTGAAYLPIDPAYPPERIEFMLADADPVLTVTTRAVAERLPDDGRDRVVMDAPAVLAATSARPSTDPTDADRTRPLSPRHPAYVIYTSGSTGTPKGVMVTHTGIAGTAGTHIERLGLDETSRFLLVVSISFDVSMADIAMTLLSGAALVVPGPDRQVIGDDLARLIAEHGVTHTDLVASMLGSLPGSDLPSLRGFVVGGEACPPELVARWSPGRTMMQVYGPTETTVVATMSDPLSTADDGRPPIGRPIWNTRVYVLDPALNPVPDGITGELYIAGDGVARGYLNRPALTAERFVADPFGPPGARMYRTGDLVRRRADRNLEFVGRADHQVKIRGFRVELGEIEAALAKHPEVARVAVVVREDRPGDRRLVGYVVATTADGTPPPDPDALRRFAGQTLPDHMVPSAVMVLPDLPLTPNGKLDQRALPAPEPRTAGTGRAPRTAREAQLCGLFAKVLGLPLVGVDDDFFDLGGHSLLALRLISSARESFGIELGLRALFEAPTVADLASRLDPDTAEGSGTEKDFEVLLPLRPRAKGTPLFFVHPAAGTGWVYSGLLGHLDCPVYALQARALTDPTADAGTLRELAADYVEQIRTVQPDGPYQLAGWSFGGVVAHAMATHLQAEGERVSLLAMMDAYPVEPESRGEAPQAGETAQAGQAGQAGQTAQDADEQDAIAAVLESIGHDPDDMGHLGDERLAALARAFTQNVALLNAHGPDVFDGPLLFFAVSQGKDASSPAPRIWSRYVTGDIETHDVPSTHTTMTRPDALAEIGPVLRGHVDHLPASRQESSTS</sequence>
<dbReference type="NCBIfam" id="NF003417">
    <property type="entry name" value="PRK04813.1"/>
    <property type="match status" value="3"/>
</dbReference>
<feature type="compositionally biased region" description="Low complexity" evidence="4">
    <location>
        <begin position="2877"/>
        <end position="2898"/>
    </location>
</feature>
<feature type="region of interest" description="Disordered" evidence="4">
    <location>
        <begin position="1582"/>
        <end position="1607"/>
    </location>
</feature>
<dbReference type="InterPro" id="IPR006162">
    <property type="entry name" value="Ppantetheine_attach_site"/>
</dbReference>
<dbReference type="SMART" id="SM00824">
    <property type="entry name" value="PKS_TE"/>
    <property type="match status" value="1"/>
</dbReference>
<dbReference type="InterPro" id="IPR010071">
    <property type="entry name" value="AA_adenyl_dom"/>
</dbReference>
<dbReference type="Proteomes" id="UP001501710">
    <property type="component" value="Unassembled WGS sequence"/>
</dbReference>
<evidence type="ECO:0000313" key="6">
    <source>
        <dbReference type="EMBL" id="GAA4238441.1"/>
    </source>
</evidence>
<reference evidence="7" key="1">
    <citation type="journal article" date="2019" name="Int. J. Syst. Evol. Microbiol.">
        <title>The Global Catalogue of Microorganisms (GCM) 10K type strain sequencing project: providing services to taxonomists for standard genome sequencing and annotation.</title>
        <authorList>
            <consortium name="The Broad Institute Genomics Platform"/>
            <consortium name="The Broad Institute Genome Sequencing Center for Infectious Disease"/>
            <person name="Wu L."/>
            <person name="Ma J."/>
        </authorList>
    </citation>
    <scope>NUCLEOTIDE SEQUENCE [LARGE SCALE GENOMIC DNA]</scope>
    <source>
        <strain evidence="7">JCM 17440</strain>
    </source>
</reference>
<dbReference type="PROSITE" id="PS00455">
    <property type="entry name" value="AMP_BINDING"/>
    <property type="match status" value="3"/>
</dbReference>
<dbReference type="Pfam" id="PF00501">
    <property type="entry name" value="AMP-binding"/>
    <property type="match status" value="3"/>
</dbReference>
<gene>
    <name evidence="6" type="ORF">GCM10022254_54400</name>
</gene>
<dbReference type="CDD" id="cd19543">
    <property type="entry name" value="DCL_NRPS"/>
    <property type="match status" value="1"/>
</dbReference>
<dbReference type="InterPro" id="IPR009081">
    <property type="entry name" value="PP-bd_ACP"/>
</dbReference>
<dbReference type="InterPro" id="IPR020806">
    <property type="entry name" value="PKS_PP-bd"/>
</dbReference>
<dbReference type="Gene3D" id="3.40.50.980">
    <property type="match status" value="6"/>
</dbReference>
<proteinExistence type="predicted"/>
<feature type="domain" description="Carrier" evidence="5">
    <location>
        <begin position="531"/>
        <end position="606"/>
    </location>
</feature>
<dbReference type="Pfam" id="PF00975">
    <property type="entry name" value="Thioesterase"/>
    <property type="match status" value="1"/>
</dbReference>
<dbReference type="CDD" id="cd19540">
    <property type="entry name" value="LCL_NRPS-like"/>
    <property type="match status" value="1"/>
</dbReference>
<feature type="region of interest" description="Disordered" evidence="4">
    <location>
        <begin position="2871"/>
        <end position="2901"/>
    </location>
</feature>
<dbReference type="InterPro" id="IPR001242">
    <property type="entry name" value="Condensation_dom"/>
</dbReference>
<dbReference type="CDD" id="cd12116">
    <property type="entry name" value="A_NRPS_Ta1_like"/>
    <property type="match status" value="1"/>
</dbReference>
<evidence type="ECO:0000256" key="3">
    <source>
        <dbReference type="ARBA" id="ARBA00022553"/>
    </source>
</evidence>
<dbReference type="InterPro" id="IPR020845">
    <property type="entry name" value="AMP-binding_CS"/>
</dbReference>
<dbReference type="EMBL" id="BAABAS010000020">
    <property type="protein sequence ID" value="GAA4238441.1"/>
    <property type="molecule type" value="Genomic_DNA"/>
</dbReference>
<accession>A0ABP8CF02</accession>
<name>A0ABP8CF02_9ACTN</name>
<dbReference type="Gene3D" id="3.30.559.30">
    <property type="entry name" value="Nonribosomal peptide synthetase, condensation domain"/>
    <property type="match status" value="2"/>
</dbReference>
<comment type="cofactor">
    <cofactor evidence="1">
        <name>pantetheine 4'-phosphate</name>
        <dbReference type="ChEBI" id="CHEBI:47942"/>
    </cofactor>
</comment>
<dbReference type="Gene3D" id="3.30.300.30">
    <property type="match status" value="3"/>
</dbReference>
<dbReference type="InterPro" id="IPR025110">
    <property type="entry name" value="AMP-bd_C"/>
</dbReference>
<dbReference type="SUPFAM" id="SSF56801">
    <property type="entry name" value="Acetyl-CoA synthetase-like"/>
    <property type="match status" value="3"/>
</dbReference>
<dbReference type="PANTHER" id="PTHR45527:SF1">
    <property type="entry name" value="FATTY ACID SYNTHASE"/>
    <property type="match status" value="1"/>
</dbReference>
<dbReference type="InterPro" id="IPR045851">
    <property type="entry name" value="AMP-bd_C_sf"/>
</dbReference>
<dbReference type="CDD" id="cd17646">
    <property type="entry name" value="A_NRPS_AB3403-like"/>
    <property type="match status" value="1"/>
</dbReference>
<dbReference type="Pfam" id="PF00668">
    <property type="entry name" value="Condensation"/>
    <property type="match status" value="2"/>
</dbReference>
<dbReference type="RefSeq" id="WP_344901916.1">
    <property type="nucleotide sequence ID" value="NZ_BAABAS010000020.1"/>
</dbReference>
<keyword evidence="3" id="KW-0597">Phosphoprotein</keyword>
<dbReference type="SMART" id="SM00823">
    <property type="entry name" value="PKS_PP"/>
    <property type="match status" value="3"/>
</dbReference>
<comment type="caution">
    <text evidence="6">The sequence shown here is derived from an EMBL/GenBank/DDBJ whole genome shotgun (WGS) entry which is preliminary data.</text>
</comment>
<dbReference type="SUPFAM" id="SSF53474">
    <property type="entry name" value="alpha/beta-Hydrolases"/>
    <property type="match status" value="1"/>
</dbReference>
<dbReference type="InterPro" id="IPR029058">
    <property type="entry name" value="AB_hydrolase_fold"/>
</dbReference>
<dbReference type="PROSITE" id="PS50075">
    <property type="entry name" value="CARRIER"/>
    <property type="match status" value="3"/>
</dbReference>
<dbReference type="Gene3D" id="3.40.50.1820">
    <property type="entry name" value="alpha/beta hydrolase"/>
    <property type="match status" value="1"/>
</dbReference>
<evidence type="ECO:0000259" key="5">
    <source>
        <dbReference type="PROSITE" id="PS50075"/>
    </source>
</evidence>
<keyword evidence="2" id="KW-0596">Phosphopantetheine</keyword>
<dbReference type="InterPro" id="IPR000873">
    <property type="entry name" value="AMP-dep_synth/lig_dom"/>
</dbReference>
<dbReference type="SUPFAM" id="SSF47336">
    <property type="entry name" value="ACP-like"/>
    <property type="match status" value="3"/>
</dbReference>
<feature type="region of interest" description="Disordered" evidence="4">
    <location>
        <begin position="2650"/>
        <end position="2672"/>
    </location>
</feature>
<dbReference type="InterPro" id="IPR023213">
    <property type="entry name" value="CAT-like_dom_sf"/>
</dbReference>
<feature type="domain" description="Carrier" evidence="5">
    <location>
        <begin position="2671"/>
        <end position="2746"/>
    </location>
</feature>
<dbReference type="Pfam" id="PF00550">
    <property type="entry name" value="PP-binding"/>
    <property type="match status" value="3"/>
</dbReference>
<feature type="region of interest" description="Disordered" evidence="4">
    <location>
        <begin position="2290"/>
        <end position="2309"/>
    </location>
</feature>
<dbReference type="Gene3D" id="3.30.559.10">
    <property type="entry name" value="Chloramphenicol acetyltransferase-like domain"/>
    <property type="match status" value="2"/>
</dbReference>
<dbReference type="CDD" id="cd17652">
    <property type="entry name" value="A_NRPS_CmdD_like"/>
    <property type="match status" value="1"/>
</dbReference>
<dbReference type="Gene3D" id="1.10.1200.10">
    <property type="entry name" value="ACP-like"/>
    <property type="match status" value="2"/>
</dbReference>
<organism evidence="6 7">
    <name type="scientific">Actinomadura meridiana</name>
    <dbReference type="NCBI Taxonomy" id="559626"/>
    <lineage>
        <taxon>Bacteria</taxon>
        <taxon>Bacillati</taxon>
        <taxon>Actinomycetota</taxon>
        <taxon>Actinomycetes</taxon>
        <taxon>Streptosporangiales</taxon>
        <taxon>Thermomonosporaceae</taxon>
        <taxon>Actinomadura</taxon>
    </lineage>
</organism>
<evidence type="ECO:0000256" key="2">
    <source>
        <dbReference type="ARBA" id="ARBA00022450"/>
    </source>
</evidence>
<dbReference type="Pfam" id="PF13193">
    <property type="entry name" value="AMP-binding_C"/>
    <property type="match status" value="3"/>
</dbReference>
<dbReference type="NCBIfam" id="TIGR01733">
    <property type="entry name" value="AA-adenyl-dom"/>
    <property type="match status" value="3"/>
</dbReference>
<dbReference type="Gene3D" id="2.30.38.10">
    <property type="entry name" value="Luciferase, Domain 3"/>
    <property type="match status" value="3"/>
</dbReference>
<protein>
    <recommendedName>
        <fullName evidence="5">Carrier domain-containing protein</fullName>
    </recommendedName>
</protein>
<evidence type="ECO:0000256" key="4">
    <source>
        <dbReference type="SAM" id="MobiDB-lite"/>
    </source>
</evidence>
<evidence type="ECO:0000256" key="1">
    <source>
        <dbReference type="ARBA" id="ARBA00001957"/>
    </source>
</evidence>
<dbReference type="InterPro" id="IPR020802">
    <property type="entry name" value="TesA-like"/>
</dbReference>
<dbReference type="PROSITE" id="PS00012">
    <property type="entry name" value="PHOSPHOPANTETHEINE"/>
    <property type="match status" value="3"/>
</dbReference>
<keyword evidence="7" id="KW-1185">Reference proteome</keyword>
<dbReference type="PANTHER" id="PTHR45527">
    <property type="entry name" value="NONRIBOSOMAL PEPTIDE SYNTHETASE"/>
    <property type="match status" value="1"/>
</dbReference>